<accession>A0A4Y5Z048</accession>
<evidence type="ECO:0000313" key="4">
    <source>
        <dbReference type="Proteomes" id="UP000316093"/>
    </source>
</evidence>
<keyword evidence="3" id="KW-0067">ATP-binding</keyword>
<dbReference type="AlphaFoldDB" id="A0A4Y5Z048"/>
<dbReference type="OrthoDB" id="5954877at2"/>
<reference evidence="3 4" key="1">
    <citation type="submission" date="2019-06" db="EMBL/GenBank/DDBJ databases">
        <title>A complete genome sequence for Luteibacter pinisoli MAH-14.</title>
        <authorList>
            <person name="Baltrus D.A."/>
        </authorList>
    </citation>
    <scope>NUCLEOTIDE SEQUENCE [LARGE SCALE GENOMIC DNA]</scope>
    <source>
        <strain evidence="3 4">MAH-14</strain>
    </source>
</reference>
<keyword evidence="2" id="KW-1133">Transmembrane helix</keyword>
<evidence type="ECO:0000256" key="1">
    <source>
        <dbReference type="SAM" id="MobiDB-lite"/>
    </source>
</evidence>
<evidence type="ECO:0000313" key="3">
    <source>
        <dbReference type="EMBL" id="QDE37823.1"/>
    </source>
</evidence>
<keyword evidence="3" id="KW-0547">Nucleotide-binding</keyword>
<dbReference type="RefSeq" id="WP_139978683.1">
    <property type="nucleotide sequence ID" value="NZ_CP041046.1"/>
</dbReference>
<dbReference type="KEGG" id="lpy:FIV34_00705"/>
<protein>
    <submittedName>
        <fullName evidence="3">ABC transporter ATP-binding protein</fullName>
    </submittedName>
</protein>
<gene>
    <name evidence="3" type="ORF">FIV34_00705</name>
</gene>
<proteinExistence type="predicted"/>
<feature type="transmembrane region" description="Helical" evidence="2">
    <location>
        <begin position="70"/>
        <end position="96"/>
    </location>
</feature>
<keyword evidence="2" id="KW-0472">Membrane</keyword>
<name>A0A4Y5Z048_9GAMM</name>
<feature type="region of interest" description="Disordered" evidence="1">
    <location>
        <begin position="1"/>
        <end position="20"/>
    </location>
</feature>
<keyword evidence="4" id="KW-1185">Reference proteome</keyword>
<dbReference type="EMBL" id="CP041046">
    <property type="protein sequence ID" value="QDE37823.1"/>
    <property type="molecule type" value="Genomic_DNA"/>
</dbReference>
<dbReference type="Proteomes" id="UP000316093">
    <property type="component" value="Chromosome"/>
</dbReference>
<feature type="transmembrane region" description="Helical" evidence="2">
    <location>
        <begin position="102"/>
        <end position="124"/>
    </location>
</feature>
<evidence type="ECO:0000256" key="2">
    <source>
        <dbReference type="SAM" id="Phobius"/>
    </source>
</evidence>
<dbReference type="GO" id="GO:0005524">
    <property type="term" value="F:ATP binding"/>
    <property type="evidence" value="ECO:0007669"/>
    <property type="project" value="UniProtKB-KW"/>
</dbReference>
<organism evidence="3 4">
    <name type="scientific">Luteibacter pinisoli</name>
    <dbReference type="NCBI Taxonomy" id="2589080"/>
    <lineage>
        <taxon>Bacteria</taxon>
        <taxon>Pseudomonadati</taxon>
        <taxon>Pseudomonadota</taxon>
        <taxon>Gammaproteobacteria</taxon>
        <taxon>Lysobacterales</taxon>
        <taxon>Rhodanobacteraceae</taxon>
        <taxon>Luteibacter</taxon>
    </lineage>
</organism>
<sequence>MLDNGPSGPDPTETPAPGDAAPAGGASFAMPAWVDDLRRLGRGLKHLFSAQLALAAAEIGLARSGIVMMLFMGLAAITFAVALGFTLLALAGWGLAQWFGSWAWALAALAGIQMILLVLSILVFRRGMHWLTLPATRAELATLAKQAAAQGKAESELREKG</sequence>
<keyword evidence="2" id="KW-0812">Transmembrane</keyword>